<dbReference type="InterPro" id="IPR036397">
    <property type="entry name" value="RNaseH_sf"/>
</dbReference>
<feature type="domain" description="3'-5' exonuclease" evidence="4">
    <location>
        <begin position="217"/>
        <end position="408"/>
    </location>
</feature>
<dbReference type="Proteomes" id="UP000887226">
    <property type="component" value="Unassembled WGS sequence"/>
</dbReference>
<dbReference type="InterPro" id="IPR002562">
    <property type="entry name" value="3'-5'_exonuclease_dom"/>
</dbReference>
<comment type="caution">
    <text evidence="5">The sequence shown here is derived from an EMBL/GenBank/DDBJ whole genome shotgun (WGS) entry which is preliminary data.</text>
</comment>
<feature type="region of interest" description="Disordered" evidence="3">
    <location>
        <begin position="437"/>
        <end position="458"/>
    </location>
</feature>
<dbReference type="GO" id="GO:0003676">
    <property type="term" value="F:nucleic acid binding"/>
    <property type="evidence" value="ECO:0007669"/>
    <property type="project" value="InterPro"/>
</dbReference>
<keyword evidence="6" id="KW-1185">Reference proteome</keyword>
<dbReference type="AlphaFoldDB" id="A0A9P8CCL6"/>
<name>A0A9P8CCL6_9HELO</name>
<dbReference type="GO" id="GO:0008408">
    <property type="term" value="F:3'-5' exonuclease activity"/>
    <property type="evidence" value="ECO:0007669"/>
    <property type="project" value="InterPro"/>
</dbReference>
<organism evidence="5 6">
    <name type="scientific">Calycina marina</name>
    <dbReference type="NCBI Taxonomy" id="1763456"/>
    <lineage>
        <taxon>Eukaryota</taxon>
        <taxon>Fungi</taxon>
        <taxon>Dikarya</taxon>
        <taxon>Ascomycota</taxon>
        <taxon>Pezizomycotina</taxon>
        <taxon>Leotiomycetes</taxon>
        <taxon>Helotiales</taxon>
        <taxon>Pezizellaceae</taxon>
        <taxon>Calycina</taxon>
    </lineage>
</organism>
<keyword evidence="1" id="KW-0540">Nuclease</keyword>
<dbReference type="CDD" id="cd06141">
    <property type="entry name" value="WRN_exo"/>
    <property type="match status" value="1"/>
</dbReference>
<dbReference type="InterPro" id="IPR012337">
    <property type="entry name" value="RNaseH-like_sf"/>
</dbReference>
<dbReference type="GO" id="GO:0006139">
    <property type="term" value="P:nucleobase-containing compound metabolic process"/>
    <property type="evidence" value="ECO:0007669"/>
    <property type="project" value="InterPro"/>
</dbReference>
<proteinExistence type="predicted"/>
<sequence length="618" mass="68356">MISRNHGVSTLYGVLSQSFYTHITEMISFYGVSGLAVDATRSTMAYIRGRDVASAAPRVTYMPVSLQQTWRPSHGVVFSSSSAGTSRPLSIMTSFDAEQSSPIEMTKKQLEDLTLGNTSATPSPNPPLISEPLISKQWHAATAIVYSELQVGNAEESIEEPTSERPEQSQTPTSTTSFKMSEELFQAAKNAEPESAESYWLHTLYRGPDGPDHKVKVHYCKSLGTTEKVLQEFFIGQKLLGFDLEWKPEARSGSGIKKCVSLIQLASEERIALFHVALFPGDKLEDLMPPTLKKIMEDPQVTKVGVAIKGDCTRLKNNLIIESRGLFELSHLYKLVKYSASSEPKLINKKLISLAQQTRELLHLPLFKGGDVRGSDWSQSLVMDQIVYAAADAYAGIHIFDALEQKRQQLDPMPPRPHHAELDLPIRTARGVDIDGDEDAEAEEPESPKTTRRQSRKTDAAFLATASEGPEVELDGLSLDASSDVNRKLPKVAKTTKLAVSRTAQDDLFQSPLVVAAAAEAKNYQAINHQNRASPPSLRCYFIWQQSPLLSVNEIAALLRDPPLASSTVATYIADAVSREKFSFDKERMRSVLEVMHSRAVSMRYSALARDCDMPVER</sequence>
<evidence type="ECO:0000256" key="1">
    <source>
        <dbReference type="ARBA" id="ARBA00022722"/>
    </source>
</evidence>
<evidence type="ECO:0000313" key="5">
    <source>
        <dbReference type="EMBL" id="KAG9242084.1"/>
    </source>
</evidence>
<evidence type="ECO:0000313" key="6">
    <source>
        <dbReference type="Proteomes" id="UP000887226"/>
    </source>
</evidence>
<dbReference type="InterPro" id="IPR051132">
    <property type="entry name" value="3-5_Exonuclease_domain"/>
</dbReference>
<dbReference type="GO" id="GO:0005634">
    <property type="term" value="C:nucleus"/>
    <property type="evidence" value="ECO:0007669"/>
    <property type="project" value="TreeGrafter"/>
</dbReference>
<dbReference type="OrthoDB" id="1920326at2759"/>
<dbReference type="Gene3D" id="3.30.420.10">
    <property type="entry name" value="Ribonuclease H-like superfamily/Ribonuclease H"/>
    <property type="match status" value="1"/>
</dbReference>
<feature type="compositionally biased region" description="Low complexity" evidence="3">
    <location>
        <begin position="168"/>
        <end position="177"/>
    </location>
</feature>
<gene>
    <name evidence="5" type="ORF">BJ878DRAFT_189630</name>
</gene>
<dbReference type="SUPFAM" id="SSF53098">
    <property type="entry name" value="Ribonuclease H-like"/>
    <property type="match status" value="1"/>
</dbReference>
<feature type="region of interest" description="Disordered" evidence="3">
    <location>
        <begin position="153"/>
        <end position="178"/>
    </location>
</feature>
<evidence type="ECO:0000256" key="3">
    <source>
        <dbReference type="SAM" id="MobiDB-lite"/>
    </source>
</evidence>
<dbReference type="Pfam" id="PF01612">
    <property type="entry name" value="DNA_pol_A_exo1"/>
    <property type="match status" value="1"/>
</dbReference>
<dbReference type="SMART" id="SM00474">
    <property type="entry name" value="35EXOc"/>
    <property type="match status" value="1"/>
</dbReference>
<keyword evidence="2" id="KW-0378">Hydrolase</keyword>
<dbReference type="PANTHER" id="PTHR13620:SF104">
    <property type="entry name" value="EXONUCLEASE 3'-5' DOMAIN-CONTAINING PROTEIN 2"/>
    <property type="match status" value="1"/>
</dbReference>
<dbReference type="FunFam" id="3.30.420.10:FF:000100">
    <property type="entry name" value="3'-5' exonuclease/helicase (Wrn), putative"/>
    <property type="match status" value="1"/>
</dbReference>
<evidence type="ECO:0000259" key="4">
    <source>
        <dbReference type="SMART" id="SM00474"/>
    </source>
</evidence>
<reference evidence="5" key="1">
    <citation type="journal article" date="2021" name="IMA Fungus">
        <title>Genomic characterization of three marine fungi, including Emericellopsis atlantica sp. nov. with signatures of a generalist lifestyle and marine biomass degradation.</title>
        <authorList>
            <person name="Hagestad O.C."/>
            <person name="Hou L."/>
            <person name="Andersen J.H."/>
            <person name="Hansen E.H."/>
            <person name="Altermark B."/>
            <person name="Li C."/>
            <person name="Kuhnert E."/>
            <person name="Cox R.J."/>
            <person name="Crous P.W."/>
            <person name="Spatafora J.W."/>
            <person name="Lail K."/>
            <person name="Amirebrahimi M."/>
            <person name="Lipzen A."/>
            <person name="Pangilinan J."/>
            <person name="Andreopoulos W."/>
            <person name="Hayes R.D."/>
            <person name="Ng V."/>
            <person name="Grigoriev I.V."/>
            <person name="Jackson S.A."/>
            <person name="Sutton T.D.S."/>
            <person name="Dobson A.D.W."/>
            <person name="Rama T."/>
        </authorList>
    </citation>
    <scope>NUCLEOTIDE SEQUENCE</scope>
    <source>
        <strain evidence="5">TRa3180A</strain>
    </source>
</reference>
<dbReference type="PANTHER" id="PTHR13620">
    <property type="entry name" value="3-5 EXONUCLEASE"/>
    <property type="match status" value="1"/>
</dbReference>
<dbReference type="EMBL" id="MU254115">
    <property type="protein sequence ID" value="KAG9242084.1"/>
    <property type="molecule type" value="Genomic_DNA"/>
</dbReference>
<dbReference type="GO" id="GO:0005737">
    <property type="term" value="C:cytoplasm"/>
    <property type="evidence" value="ECO:0007669"/>
    <property type="project" value="TreeGrafter"/>
</dbReference>
<protein>
    <recommendedName>
        <fullName evidence="4">3'-5' exonuclease domain-containing protein</fullName>
    </recommendedName>
</protein>
<evidence type="ECO:0000256" key="2">
    <source>
        <dbReference type="ARBA" id="ARBA00022801"/>
    </source>
</evidence>
<accession>A0A9P8CCL6</accession>